<reference evidence="2 3" key="1">
    <citation type="submission" date="2020-03" db="EMBL/GenBank/DDBJ databases">
        <title>Nocardioides sp. nov., isolated from fish.</title>
        <authorList>
            <person name="Hyun D.-W."/>
            <person name="Bae J.-W."/>
        </authorList>
    </citation>
    <scope>NUCLEOTIDE SEQUENCE [LARGE SCALE GENOMIC DNA]</scope>
    <source>
        <strain evidence="2 3">HDW12A</strain>
    </source>
</reference>
<evidence type="ECO:0000256" key="1">
    <source>
        <dbReference type="SAM" id="SignalP"/>
    </source>
</evidence>
<dbReference type="EMBL" id="CP049866">
    <property type="protein sequence ID" value="QIK75470.1"/>
    <property type="molecule type" value="Genomic_DNA"/>
</dbReference>
<gene>
    <name evidence="2" type="ORF">G7071_08485</name>
</gene>
<evidence type="ECO:0008006" key="4">
    <source>
        <dbReference type="Google" id="ProtNLM"/>
    </source>
</evidence>
<dbReference type="RefSeq" id="WP_166317358.1">
    <property type="nucleotide sequence ID" value="NZ_CP049866.1"/>
</dbReference>
<accession>A0A6G7YFC0</accession>
<protein>
    <recommendedName>
        <fullName evidence="4">WD40 repeat domain-containing protein</fullName>
    </recommendedName>
</protein>
<feature type="chain" id="PRO_5026235449" description="WD40 repeat domain-containing protein" evidence="1">
    <location>
        <begin position="25"/>
        <end position="348"/>
    </location>
</feature>
<dbReference type="AlphaFoldDB" id="A0A6G7YFC0"/>
<evidence type="ECO:0000313" key="3">
    <source>
        <dbReference type="Proteomes" id="UP000502035"/>
    </source>
</evidence>
<sequence>MKRLVSILAVAPLALALLGQPSTAAPVDERVAPRQVLDVSDLPTGEPPAIAYAELTGRNRWKIHRPSGQTTFRGKLLELAPMGSGFVVQTSTRTAYETRWIGADGASGARTWRTGPGLAVSPKGGAVAFAGARGRVTVIDSDADRVLRMPRVPGRGLNSAVVVSGEDCKESATSNGCAVWVNSHRRSRSWVTSSHGLVDRTRFRQVSTGRGRWLGGITEASDTGTCSAMVRGQRTRWTTCRNRFSDISTVNEHVLGLPAYGDGFGPTTLDVLDLRSGDRVRSWVADRKGRSATYFGEIWEDPEHVLVVTFQDDKWAIVRLGLDGSMEYAVVPRTAADEFSMPLLLAAG</sequence>
<name>A0A6G7YFC0_9ACTN</name>
<organism evidence="2 3">
    <name type="scientific">Nocardioides piscis</name>
    <dbReference type="NCBI Taxonomy" id="2714938"/>
    <lineage>
        <taxon>Bacteria</taxon>
        <taxon>Bacillati</taxon>
        <taxon>Actinomycetota</taxon>
        <taxon>Actinomycetes</taxon>
        <taxon>Propionibacteriales</taxon>
        <taxon>Nocardioidaceae</taxon>
        <taxon>Nocardioides</taxon>
    </lineage>
</organism>
<evidence type="ECO:0000313" key="2">
    <source>
        <dbReference type="EMBL" id="QIK75470.1"/>
    </source>
</evidence>
<keyword evidence="1" id="KW-0732">Signal</keyword>
<feature type="signal peptide" evidence="1">
    <location>
        <begin position="1"/>
        <end position="24"/>
    </location>
</feature>
<keyword evidence="3" id="KW-1185">Reference proteome</keyword>
<dbReference type="KEGG" id="npi:G7071_08485"/>
<dbReference type="Proteomes" id="UP000502035">
    <property type="component" value="Chromosome"/>
</dbReference>
<proteinExistence type="predicted"/>